<protein>
    <recommendedName>
        <fullName evidence="7">C2H2-type domain-containing protein</fullName>
    </recommendedName>
</protein>
<gene>
    <name evidence="5" type="ORF">JI435_133390</name>
</gene>
<dbReference type="OrthoDB" id="5596414at2759"/>
<dbReference type="OMA" id="FANCYEV"/>
<dbReference type="Proteomes" id="UP000663193">
    <property type="component" value="Chromosome 19"/>
</dbReference>
<feature type="repeat" description="ANK" evidence="3">
    <location>
        <begin position="268"/>
        <end position="300"/>
    </location>
</feature>
<dbReference type="SUPFAM" id="SSF48403">
    <property type="entry name" value="Ankyrin repeat"/>
    <property type="match status" value="2"/>
</dbReference>
<dbReference type="PRINTS" id="PR01415">
    <property type="entry name" value="ANKYRIN"/>
</dbReference>
<dbReference type="KEGG" id="pno:SNOG_13339"/>
<keyword evidence="1" id="KW-0677">Repeat</keyword>
<dbReference type="PROSITE" id="PS50297">
    <property type="entry name" value="ANK_REP_REGION"/>
    <property type="match status" value="3"/>
</dbReference>
<evidence type="ECO:0000256" key="2">
    <source>
        <dbReference type="ARBA" id="ARBA00023043"/>
    </source>
</evidence>
<evidence type="ECO:0000256" key="4">
    <source>
        <dbReference type="SAM" id="MobiDB-lite"/>
    </source>
</evidence>
<name>A0A7U2NPQ9_PHANO</name>
<keyword evidence="2 3" id="KW-0040">ANK repeat</keyword>
<dbReference type="EMBL" id="CP069041">
    <property type="protein sequence ID" value="QRD05908.1"/>
    <property type="molecule type" value="Genomic_DNA"/>
</dbReference>
<feature type="repeat" description="ANK" evidence="3">
    <location>
        <begin position="112"/>
        <end position="144"/>
    </location>
</feature>
<evidence type="ECO:0000313" key="5">
    <source>
        <dbReference type="EMBL" id="QRD05908.1"/>
    </source>
</evidence>
<proteinExistence type="predicted"/>
<dbReference type="AlphaFoldDB" id="A0A7U2NPQ9"/>
<evidence type="ECO:0000313" key="6">
    <source>
        <dbReference type="Proteomes" id="UP000663193"/>
    </source>
</evidence>
<dbReference type="VEuPathDB" id="FungiDB:JI435_133390"/>
<feature type="compositionally biased region" description="Basic and acidic residues" evidence="4">
    <location>
        <begin position="48"/>
        <end position="57"/>
    </location>
</feature>
<dbReference type="PROSITE" id="PS50088">
    <property type="entry name" value="ANK_REPEAT"/>
    <property type="match status" value="4"/>
</dbReference>
<feature type="region of interest" description="Disordered" evidence="4">
    <location>
        <begin position="48"/>
        <end position="72"/>
    </location>
</feature>
<dbReference type="RefSeq" id="XP_001803548.1">
    <property type="nucleotide sequence ID" value="XM_001803496.1"/>
</dbReference>
<dbReference type="SMART" id="SM00248">
    <property type="entry name" value="ANK"/>
    <property type="match status" value="12"/>
</dbReference>
<organism evidence="5 6">
    <name type="scientific">Phaeosphaeria nodorum (strain SN15 / ATCC MYA-4574 / FGSC 10173)</name>
    <name type="common">Glume blotch fungus</name>
    <name type="synonym">Parastagonospora nodorum</name>
    <dbReference type="NCBI Taxonomy" id="321614"/>
    <lineage>
        <taxon>Eukaryota</taxon>
        <taxon>Fungi</taxon>
        <taxon>Dikarya</taxon>
        <taxon>Ascomycota</taxon>
        <taxon>Pezizomycotina</taxon>
        <taxon>Dothideomycetes</taxon>
        <taxon>Pleosporomycetidae</taxon>
        <taxon>Pleosporales</taxon>
        <taxon>Pleosporineae</taxon>
        <taxon>Phaeosphaeriaceae</taxon>
        <taxon>Parastagonospora</taxon>
    </lineage>
</organism>
<feature type="repeat" description="ANK" evidence="3">
    <location>
        <begin position="372"/>
        <end position="404"/>
    </location>
</feature>
<dbReference type="InterPro" id="IPR002110">
    <property type="entry name" value="Ankyrin_rpt"/>
</dbReference>
<feature type="repeat" description="ANK" evidence="3">
    <location>
        <begin position="145"/>
        <end position="177"/>
    </location>
</feature>
<evidence type="ECO:0008006" key="7">
    <source>
        <dbReference type="Google" id="ProtNLM"/>
    </source>
</evidence>
<sequence>MAVERHACSVNGCTFRATRKDNLRQHHQRLHPSIPFLQKLIARDNPKSHYSLEDRQSTDSAPASAQQSKPEVAEQSLPWASNLFFQAASAGDSAVLQAQLNSGIDINVRAADGSSALHCATRAGHSSVAKWLLQNGAYLEATNFKLRSPLHEALIGHDLKTVQLLIHEGALLDVSSITIDSLGRSESEEMLKVCLDDLADNVKSTTLYRILKAASKSGHIRTVQAVLSLFLNNVSALNGTISQNRLAAWQTRSMRPDLAAKHLENRVQAYTPLQIAAVNGHLEIVQLLVNHGSDINQAYHGMTPFCLTVLRGHVHVAEYLFDQANLSKDHADLTSHYRIWTPLHQVAHDGRCEMIEFLLDRNLFDIHVSDRFGRTPLHAAASSGRLKAVMLLLKRSNSNNTDDSTAVLTPLQLAAVGGHLEVVQPLLDHLGFDTAPFSTSEVPQQGQFEPIRVLERLLKHPDFEDINFTHHSRFDADRNGLLNAMISKKQYDCVRLLLSHGRINVNLEGGTWSSGLYTPLILAVELGQKDIVELLLRHKDIDINARTEVLYGGIYRGDYRQKTALSVARAKGHGDIVELLLAHGAKDTAPELLKT</sequence>
<dbReference type="InterPro" id="IPR050663">
    <property type="entry name" value="Ankyrin-SOCS_Box"/>
</dbReference>
<dbReference type="Pfam" id="PF12796">
    <property type="entry name" value="Ank_2"/>
    <property type="match status" value="4"/>
</dbReference>
<accession>A0A7U2NPQ9</accession>
<keyword evidence="6" id="KW-1185">Reference proteome</keyword>
<dbReference type="InterPro" id="IPR036770">
    <property type="entry name" value="Ankyrin_rpt-contain_sf"/>
</dbReference>
<dbReference type="PANTHER" id="PTHR24193">
    <property type="entry name" value="ANKYRIN REPEAT PROTEIN"/>
    <property type="match status" value="1"/>
</dbReference>
<reference evidence="6" key="1">
    <citation type="journal article" date="2021" name="BMC Genomics">
        <title>Chromosome-level genome assembly and manually-curated proteome of model necrotroph Parastagonospora nodorum Sn15 reveals a genome-wide trove of candidate effector homologs, and redundancy of virulence-related functions within an accessory chromosome.</title>
        <authorList>
            <person name="Bertazzoni S."/>
            <person name="Jones D.A.B."/>
            <person name="Phan H.T."/>
            <person name="Tan K.-C."/>
            <person name="Hane J.K."/>
        </authorList>
    </citation>
    <scope>NUCLEOTIDE SEQUENCE [LARGE SCALE GENOMIC DNA]</scope>
    <source>
        <strain evidence="6">SN15 / ATCC MYA-4574 / FGSC 10173)</strain>
    </source>
</reference>
<evidence type="ECO:0000256" key="1">
    <source>
        <dbReference type="ARBA" id="ARBA00022737"/>
    </source>
</evidence>
<evidence type="ECO:0000256" key="3">
    <source>
        <dbReference type="PROSITE-ProRule" id="PRU00023"/>
    </source>
</evidence>
<dbReference type="PANTHER" id="PTHR24193:SF121">
    <property type="entry name" value="ADA2A-CONTAINING COMPLEX COMPONENT 3, ISOFORM D"/>
    <property type="match status" value="1"/>
</dbReference>
<feature type="compositionally biased region" description="Polar residues" evidence="4">
    <location>
        <begin position="58"/>
        <end position="69"/>
    </location>
</feature>
<dbReference type="Gene3D" id="1.25.40.20">
    <property type="entry name" value="Ankyrin repeat-containing domain"/>
    <property type="match status" value="4"/>
</dbReference>